<sequence>MAATTTSGHIPSRMSLDGDMGMKGEEGGDANGGNGDGRRAASSTSSTTAGKATIPTTHSSNNRRIAQTQFVMQQIPDQSNETHARTKATDVPRRPPGSALHIMDQLGGGTSSDHQQHGERPTTTRHRAQPSTTGTTIPPNAPKRATLPTPREIFDGLNEYVIGQRNVKIALSVGVHNHYKRILVKESQDAAMQAMQMEAMQREQEARQMQQHHATTSTVRREGHLGVDPDDEGANGGGYDGGSASFREPTIADLRLDQFGRTSAAAATDPSALFCETPGIPYDVGGRNHRDHNSRSIANPNHKIGPEVEDCELDKSNIIIIGPTGSGKTLLVKTLAKLIDVPLVIADATCLTQAGYVGEDVESILFKLYLESGQDIERCQRGIVYIDEIDKIRKSGGNISISRDVSGEGVQHALLKIVEGHVINVPKEPGRKNPRGDFIQIDTTNILFISGGAFAGLEQIINKRMDAASIGFGAKMKKNTEDFNVQGKYFDNAIPKDLVHFGMIPEYVGRFPVIVSTKGLDERSLVDILTVPKNSLIKQYTFQFAMNGIRFHATECALKEVAKMAFMRGSGARGLRSITENILMETMFVVPSLESVHTVYLDSAAVRGERKPILLKHPDMTAKKFEDLMKRGHTWENLEGAEVVHLEDSDEYFREAA</sequence>
<dbReference type="GO" id="GO:0005524">
    <property type="term" value="F:ATP binding"/>
    <property type="evidence" value="ECO:0007669"/>
    <property type="project" value="UniProtKB-KW"/>
</dbReference>
<organism evidence="6 7">
    <name type="scientific">Cyclostephanos tholiformis</name>
    <dbReference type="NCBI Taxonomy" id="382380"/>
    <lineage>
        <taxon>Eukaryota</taxon>
        <taxon>Sar</taxon>
        <taxon>Stramenopiles</taxon>
        <taxon>Ochrophyta</taxon>
        <taxon>Bacillariophyta</taxon>
        <taxon>Coscinodiscophyceae</taxon>
        <taxon>Thalassiosirophycidae</taxon>
        <taxon>Stephanodiscales</taxon>
        <taxon>Stephanodiscaceae</taxon>
        <taxon>Cyclostephanos</taxon>
    </lineage>
</organism>
<feature type="region of interest" description="Disordered" evidence="3">
    <location>
        <begin position="76"/>
        <end position="146"/>
    </location>
</feature>
<dbReference type="InterPro" id="IPR003959">
    <property type="entry name" value="ATPase_AAA_core"/>
</dbReference>
<dbReference type="SMART" id="SM00382">
    <property type="entry name" value="AAA"/>
    <property type="match status" value="1"/>
</dbReference>
<proteinExistence type="predicted"/>
<dbReference type="FunFam" id="1.10.8.60:FF:000002">
    <property type="entry name" value="ATP-dependent Clp protease ATP-binding subunit ClpX"/>
    <property type="match status" value="1"/>
</dbReference>
<evidence type="ECO:0000256" key="1">
    <source>
        <dbReference type="ARBA" id="ARBA00022741"/>
    </source>
</evidence>
<feature type="region of interest" description="Disordered" evidence="3">
    <location>
        <begin position="206"/>
        <end position="244"/>
    </location>
</feature>
<feature type="compositionally biased region" description="Low complexity" evidence="3">
    <location>
        <begin position="40"/>
        <end position="53"/>
    </location>
</feature>
<evidence type="ECO:0000313" key="7">
    <source>
        <dbReference type="Proteomes" id="UP001530377"/>
    </source>
</evidence>
<dbReference type="InterPro" id="IPR027417">
    <property type="entry name" value="P-loop_NTPase"/>
</dbReference>
<dbReference type="InterPro" id="IPR050052">
    <property type="entry name" value="ATP-dep_Clp_protease_ClpX"/>
</dbReference>
<evidence type="ECO:0000259" key="5">
    <source>
        <dbReference type="SMART" id="SM01086"/>
    </source>
</evidence>
<keyword evidence="7" id="KW-1185">Reference proteome</keyword>
<dbReference type="PANTHER" id="PTHR48102:SF7">
    <property type="entry name" value="ATP-DEPENDENT CLP PROTEASE ATP-BINDING SUBUNIT CLPX-LIKE, MITOCHONDRIAL"/>
    <property type="match status" value="1"/>
</dbReference>
<feature type="compositionally biased region" description="Polar residues" evidence="3">
    <location>
        <begin position="129"/>
        <end position="138"/>
    </location>
</feature>
<dbReference type="Gene3D" id="3.40.50.300">
    <property type="entry name" value="P-loop containing nucleotide triphosphate hydrolases"/>
    <property type="match status" value="1"/>
</dbReference>
<dbReference type="SUPFAM" id="SSF52540">
    <property type="entry name" value="P-loop containing nucleoside triphosphate hydrolases"/>
    <property type="match status" value="1"/>
</dbReference>
<dbReference type="AlphaFoldDB" id="A0ABD3RHJ3"/>
<gene>
    <name evidence="6" type="ORF">ACHAXA_003915</name>
</gene>
<dbReference type="Proteomes" id="UP001530377">
    <property type="component" value="Unassembled WGS sequence"/>
</dbReference>
<comment type="caution">
    <text evidence="6">The sequence shown here is derived from an EMBL/GenBank/DDBJ whole genome shotgun (WGS) entry which is preliminary data.</text>
</comment>
<dbReference type="Pfam" id="PF07724">
    <property type="entry name" value="AAA_2"/>
    <property type="match status" value="1"/>
</dbReference>
<evidence type="ECO:0000313" key="6">
    <source>
        <dbReference type="EMBL" id="KAL3811246.1"/>
    </source>
</evidence>
<feature type="compositionally biased region" description="Polar residues" evidence="3">
    <location>
        <begin position="54"/>
        <end position="63"/>
    </location>
</feature>
<feature type="region of interest" description="Disordered" evidence="3">
    <location>
        <begin position="1"/>
        <end position="63"/>
    </location>
</feature>
<feature type="compositionally biased region" description="Basic and acidic residues" evidence="3">
    <location>
        <begin position="80"/>
        <end position="93"/>
    </location>
</feature>
<dbReference type="SMART" id="SM01086">
    <property type="entry name" value="ClpB_D2-small"/>
    <property type="match status" value="1"/>
</dbReference>
<dbReference type="PANTHER" id="PTHR48102">
    <property type="entry name" value="ATP-DEPENDENT CLP PROTEASE ATP-BINDING SUBUNIT CLPX-LIKE, MITOCHONDRIAL-RELATED"/>
    <property type="match status" value="1"/>
</dbReference>
<evidence type="ECO:0000259" key="4">
    <source>
        <dbReference type="SMART" id="SM00382"/>
    </source>
</evidence>
<accession>A0ABD3RHJ3</accession>
<keyword evidence="2" id="KW-0067">ATP-binding</keyword>
<reference evidence="6 7" key="1">
    <citation type="submission" date="2024-10" db="EMBL/GenBank/DDBJ databases">
        <title>Updated reference genomes for cyclostephanoid diatoms.</title>
        <authorList>
            <person name="Roberts W.R."/>
            <person name="Alverson A.J."/>
        </authorList>
    </citation>
    <scope>NUCLEOTIDE SEQUENCE [LARGE SCALE GENOMIC DNA]</scope>
    <source>
        <strain evidence="6 7">AJA228-03</strain>
    </source>
</reference>
<dbReference type="InterPro" id="IPR019489">
    <property type="entry name" value="Clp_ATPase_C"/>
</dbReference>
<dbReference type="Gene3D" id="1.10.8.60">
    <property type="match status" value="1"/>
</dbReference>
<feature type="domain" description="Clp ATPase C-terminal" evidence="5">
    <location>
        <begin position="520"/>
        <end position="614"/>
    </location>
</feature>
<feature type="domain" description="AAA+ ATPase" evidence="4">
    <location>
        <begin position="314"/>
        <end position="466"/>
    </location>
</feature>
<keyword evidence="1" id="KW-0547">Nucleotide-binding</keyword>
<evidence type="ECO:0000256" key="3">
    <source>
        <dbReference type="SAM" id="MobiDB-lite"/>
    </source>
</evidence>
<dbReference type="NCBIfam" id="TIGR00382">
    <property type="entry name" value="clpX"/>
    <property type="match status" value="1"/>
</dbReference>
<dbReference type="EMBL" id="JALLPB020000272">
    <property type="protein sequence ID" value="KAL3811246.1"/>
    <property type="molecule type" value="Genomic_DNA"/>
</dbReference>
<name>A0ABD3RHJ3_9STRA</name>
<dbReference type="InterPro" id="IPR003593">
    <property type="entry name" value="AAA+_ATPase"/>
</dbReference>
<dbReference type="InterPro" id="IPR004487">
    <property type="entry name" value="Clp_protease_ATP-bd_su_ClpX"/>
</dbReference>
<evidence type="ECO:0000256" key="2">
    <source>
        <dbReference type="ARBA" id="ARBA00022840"/>
    </source>
</evidence>
<protein>
    <submittedName>
        <fullName evidence="6">Uncharacterized protein</fullName>
    </submittedName>
</protein>
<dbReference type="NCBIfam" id="NF003745">
    <property type="entry name" value="PRK05342.1"/>
    <property type="match status" value="1"/>
</dbReference>